<protein>
    <submittedName>
        <fullName evidence="2">Uncharacterized protein</fullName>
    </submittedName>
</protein>
<dbReference type="Proteomes" id="UP000215335">
    <property type="component" value="Unassembled WGS sequence"/>
</dbReference>
<sequence length="248" mass="29446">MLEDELLQKKHGLADAVKKKLIDLMKKYKNMDEEGKRKFLFNILDTLEKQKNKYMSRQSNWMDTFGGYWALIIAVVLLIFVIGRLCLVGSMLFVIFSIVLDSSCNSYIMDDICCIIYSNENLSKMRFSHSRITLNNKFHIINMVTVKQLKKYVSTQYNWMEVLNGLCLLLIAMVLFIFVFGRQCLKKMFVTFHSLFHYLKNTIILDSYCSSYIDCSTMFFSYKLYKSLSERERKREEKKKNKQMKKKK</sequence>
<keyword evidence="1" id="KW-1133">Transmembrane helix</keyword>
<organism evidence="2 3">
    <name type="scientific">Trichomalopsis sarcophagae</name>
    <dbReference type="NCBI Taxonomy" id="543379"/>
    <lineage>
        <taxon>Eukaryota</taxon>
        <taxon>Metazoa</taxon>
        <taxon>Ecdysozoa</taxon>
        <taxon>Arthropoda</taxon>
        <taxon>Hexapoda</taxon>
        <taxon>Insecta</taxon>
        <taxon>Pterygota</taxon>
        <taxon>Neoptera</taxon>
        <taxon>Endopterygota</taxon>
        <taxon>Hymenoptera</taxon>
        <taxon>Apocrita</taxon>
        <taxon>Proctotrupomorpha</taxon>
        <taxon>Chalcidoidea</taxon>
        <taxon>Pteromalidae</taxon>
        <taxon>Pteromalinae</taxon>
        <taxon>Trichomalopsis</taxon>
    </lineage>
</organism>
<feature type="transmembrane region" description="Helical" evidence="1">
    <location>
        <begin position="162"/>
        <end position="181"/>
    </location>
</feature>
<evidence type="ECO:0000256" key="1">
    <source>
        <dbReference type="SAM" id="Phobius"/>
    </source>
</evidence>
<keyword evidence="3" id="KW-1185">Reference proteome</keyword>
<dbReference type="EMBL" id="NNAY01000542">
    <property type="protein sequence ID" value="OXU27786.1"/>
    <property type="molecule type" value="Genomic_DNA"/>
</dbReference>
<reference evidence="2 3" key="1">
    <citation type="journal article" date="2017" name="Curr. Biol.">
        <title>The Evolution of Venom by Co-option of Single-Copy Genes.</title>
        <authorList>
            <person name="Martinson E.O."/>
            <person name="Mrinalini"/>
            <person name="Kelkar Y.D."/>
            <person name="Chang C.H."/>
            <person name="Werren J.H."/>
        </authorList>
    </citation>
    <scope>NUCLEOTIDE SEQUENCE [LARGE SCALE GENOMIC DNA]</scope>
    <source>
        <strain evidence="2 3">Alberta</strain>
        <tissue evidence="2">Whole body</tissue>
    </source>
</reference>
<feature type="transmembrane region" description="Helical" evidence="1">
    <location>
        <begin position="67"/>
        <end position="100"/>
    </location>
</feature>
<keyword evidence="1" id="KW-0472">Membrane</keyword>
<keyword evidence="1" id="KW-0812">Transmembrane</keyword>
<proteinExistence type="predicted"/>
<dbReference type="AlphaFoldDB" id="A0A232FAB5"/>
<gene>
    <name evidence="2" type="ORF">TSAR_005345</name>
</gene>
<evidence type="ECO:0000313" key="3">
    <source>
        <dbReference type="Proteomes" id="UP000215335"/>
    </source>
</evidence>
<name>A0A232FAB5_9HYME</name>
<comment type="caution">
    <text evidence="2">The sequence shown here is derived from an EMBL/GenBank/DDBJ whole genome shotgun (WGS) entry which is preliminary data.</text>
</comment>
<accession>A0A232FAB5</accession>
<evidence type="ECO:0000313" key="2">
    <source>
        <dbReference type="EMBL" id="OXU27786.1"/>
    </source>
</evidence>